<protein>
    <submittedName>
        <fullName evidence="1">Uncharacterized protein</fullName>
    </submittedName>
</protein>
<dbReference type="RefSeq" id="WP_247956480.1">
    <property type="nucleotide sequence ID" value="NZ_CP078077.1"/>
</dbReference>
<evidence type="ECO:0000313" key="1">
    <source>
        <dbReference type="EMBL" id="UPL13038.1"/>
    </source>
</evidence>
<dbReference type="EMBL" id="CP078077">
    <property type="protein sequence ID" value="UPL13038.1"/>
    <property type="molecule type" value="Genomic_DNA"/>
</dbReference>
<keyword evidence="2" id="KW-1185">Reference proteome</keyword>
<gene>
    <name evidence="1" type="ORF">KV396_00375</name>
</gene>
<organism evidence="1 2">
    <name type="scientific">Microbacterium galbinum</name>
    <dbReference type="NCBI Taxonomy" id="2851646"/>
    <lineage>
        <taxon>Bacteria</taxon>
        <taxon>Bacillati</taxon>
        <taxon>Actinomycetota</taxon>
        <taxon>Actinomycetes</taxon>
        <taxon>Micrococcales</taxon>
        <taxon>Microbacteriaceae</taxon>
        <taxon>Microbacterium</taxon>
    </lineage>
</organism>
<proteinExistence type="predicted"/>
<name>A0ABY4IJW9_9MICO</name>
<evidence type="ECO:0000313" key="2">
    <source>
        <dbReference type="Proteomes" id="UP000831963"/>
    </source>
</evidence>
<reference evidence="1 2" key="1">
    <citation type="submission" date="2021-06" db="EMBL/GenBank/DDBJ databases">
        <title>Genome-based taxonomic framework of Microbacterium strains isolated from marine environment, the description of four new species and reclassification of four preexisting species.</title>
        <authorList>
            <person name="Lee S.D."/>
            <person name="Kim S.-M."/>
            <person name="Byeon Y.-S."/>
            <person name="Yang H.L."/>
            <person name="Kim I.S."/>
        </authorList>
    </citation>
    <scope>NUCLEOTIDE SEQUENCE [LARGE SCALE GENOMIC DNA]</scope>
    <source>
        <strain evidence="1 2">SSW1-36</strain>
    </source>
</reference>
<accession>A0ABY4IJW9</accession>
<dbReference type="Proteomes" id="UP000831963">
    <property type="component" value="Chromosome"/>
</dbReference>
<sequence length="86" mass="9581">MSAEKMSEQFQREARQLAHHAALRLREAATKLEKSFTGEPLAQDGMDVVSDLGVAVWSAQSCIAHAMHRHALSVLHCERERAEGKQ</sequence>